<name>A0AAE0CCZ1_9CHLO</name>
<feature type="region of interest" description="Disordered" evidence="1">
    <location>
        <begin position="91"/>
        <end position="125"/>
    </location>
</feature>
<feature type="region of interest" description="Disordered" evidence="1">
    <location>
        <begin position="1"/>
        <end position="68"/>
    </location>
</feature>
<proteinExistence type="predicted"/>
<accession>A0AAE0CCZ1</accession>
<dbReference type="EMBL" id="LGRX02025718">
    <property type="protein sequence ID" value="KAK3251954.1"/>
    <property type="molecule type" value="Genomic_DNA"/>
</dbReference>
<evidence type="ECO:0000313" key="3">
    <source>
        <dbReference type="Proteomes" id="UP001190700"/>
    </source>
</evidence>
<gene>
    <name evidence="2" type="ORF">CYMTET_38729</name>
</gene>
<protein>
    <submittedName>
        <fullName evidence="2">Uncharacterized protein</fullName>
    </submittedName>
</protein>
<organism evidence="2 3">
    <name type="scientific">Cymbomonas tetramitiformis</name>
    <dbReference type="NCBI Taxonomy" id="36881"/>
    <lineage>
        <taxon>Eukaryota</taxon>
        <taxon>Viridiplantae</taxon>
        <taxon>Chlorophyta</taxon>
        <taxon>Pyramimonadophyceae</taxon>
        <taxon>Pyramimonadales</taxon>
        <taxon>Pyramimonadaceae</taxon>
        <taxon>Cymbomonas</taxon>
    </lineage>
</organism>
<sequence length="148" mass="16007">MSHSNLSPRHKRPAHRQPLLHSKFKPQPKLLRQARHRRSKARHPRRGIGAARRGTRGTSAPPTGSPCCTAARRGTRGAPYCNPGCSGRRGIGAARRGTRGCSSRRGIGAARRGTRGCSGRRGIGAARRGTRDAFISQEEELSRTETGV</sequence>
<comment type="caution">
    <text evidence="2">The sequence shown here is derived from an EMBL/GenBank/DDBJ whole genome shotgun (WGS) entry which is preliminary data.</text>
</comment>
<reference evidence="2 3" key="1">
    <citation type="journal article" date="2015" name="Genome Biol. Evol.">
        <title>Comparative Genomics of a Bacterivorous Green Alga Reveals Evolutionary Causalities and Consequences of Phago-Mixotrophic Mode of Nutrition.</title>
        <authorList>
            <person name="Burns J.A."/>
            <person name="Paasch A."/>
            <person name="Narechania A."/>
            <person name="Kim E."/>
        </authorList>
    </citation>
    <scope>NUCLEOTIDE SEQUENCE [LARGE SCALE GENOMIC DNA]</scope>
    <source>
        <strain evidence="2 3">PLY_AMNH</strain>
    </source>
</reference>
<dbReference type="Proteomes" id="UP001190700">
    <property type="component" value="Unassembled WGS sequence"/>
</dbReference>
<feature type="compositionally biased region" description="Basic residues" evidence="1">
    <location>
        <begin position="22"/>
        <end position="46"/>
    </location>
</feature>
<feature type="compositionally biased region" description="Low complexity" evidence="1">
    <location>
        <begin position="91"/>
        <end position="117"/>
    </location>
</feature>
<evidence type="ECO:0000256" key="1">
    <source>
        <dbReference type="SAM" id="MobiDB-lite"/>
    </source>
</evidence>
<keyword evidence="3" id="KW-1185">Reference proteome</keyword>
<dbReference type="AlphaFoldDB" id="A0AAE0CCZ1"/>
<evidence type="ECO:0000313" key="2">
    <source>
        <dbReference type="EMBL" id="KAK3251954.1"/>
    </source>
</evidence>
<feature type="compositionally biased region" description="Low complexity" evidence="1">
    <location>
        <begin position="47"/>
        <end position="60"/>
    </location>
</feature>